<feature type="transmembrane region" description="Helical" evidence="5">
    <location>
        <begin position="423"/>
        <end position="452"/>
    </location>
</feature>
<name>A0A8H8R8D8_9HELO</name>
<evidence type="ECO:0000313" key="7">
    <source>
        <dbReference type="EMBL" id="TVY29586.1"/>
    </source>
</evidence>
<comment type="similarity">
    <text evidence="4">Belongs to the ustYa family.</text>
</comment>
<dbReference type="Proteomes" id="UP000431533">
    <property type="component" value="Unassembled WGS sequence"/>
</dbReference>
<dbReference type="PANTHER" id="PTHR43804">
    <property type="entry name" value="LD18447P"/>
    <property type="match status" value="1"/>
</dbReference>
<dbReference type="OrthoDB" id="2019491at2759"/>
<dbReference type="GO" id="GO:0005739">
    <property type="term" value="C:mitochondrion"/>
    <property type="evidence" value="ECO:0007669"/>
    <property type="project" value="UniProtKB-ARBA"/>
</dbReference>
<evidence type="ECO:0000256" key="4">
    <source>
        <dbReference type="ARBA" id="ARBA00035112"/>
    </source>
</evidence>
<evidence type="ECO:0000256" key="2">
    <source>
        <dbReference type="ARBA" id="ARBA00022481"/>
    </source>
</evidence>
<dbReference type="InterPro" id="IPR050057">
    <property type="entry name" value="Prokaryotic/Mito_RF"/>
</dbReference>
<keyword evidence="3" id="KW-0648">Protein biosynthesis</keyword>
<dbReference type="InterPro" id="IPR021765">
    <property type="entry name" value="UstYa-like"/>
</dbReference>
<dbReference type="Gene3D" id="3.30.70.1660">
    <property type="match status" value="1"/>
</dbReference>
<dbReference type="PROSITE" id="PS00745">
    <property type="entry name" value="RF_PROK_I"/>
    <property type="match status" value="1"/>
</dbReference>
<organism evidence="7 8">
    <name type="scientific">Lachnellula hyalina</name>
    <dbReference type="NCBI Taxonomy" id="1316788"/>
    <lineage>
        <taxon>Eukaryota</taxon>
        <taxon>Fungi</taxon>
        <taxon>Dikarya</taxon>
        <taxon>Ascomycota</taxon>
        <taxon>Pezizomycotina</taxon>
        <taxon>Leotiomycetes</taxon>
        <taxon>Helotiales</taxon>
        <taxon>Lachnaceae</taxon>
        <taxon>Lachnellula</taxon>
    </lineage>
</organism>
<evidence type="ECO:0000256" key="1">
    <source>
        <dbReference type="ARBA" id="ARBA00010835"/>
    </source>
</evidence>
<comment type="caution">
    <text evidence="7">The sequence shown here is derived from an EMBL/GenBank/DDBJ whole genome shotgun (WGS) entry which is preliminary data.</text>
</comment>
<keyword evidence="5" id="KW-0472">Membrane</keyword>
<comment type="similarity">
    <text evidence="1">Belongs to the prokaryotic/mitochondrial release factor family.</text>
</comment>
<dbReference type="SMART" id="SM00937">
    <property type="entry name" value="PCRF"/>
    <property type="match status" value="1"/>
</dbReference>
<accession>A0A8H8R8D8</accession>
<dbReference type="AlphaFoldDB" id="A0A8H8R8D8"/>
<gene>
    <name evidence="7" type="primary">prfA</name>
    <name evidence="7" type="ORF">LHYA1_G001039</name>
</gene>
<dbReference type="GO" id="GO:0043386">
    <property type="term" value="P:mycotoxin biosynthetic process"/>
    <property type="evidence" value="ECO:0007669"/>
    <property type="project" value="InterPro"/>
</dbReference>
<proteinExistence type="inferred from homology"/>
<feature type="domain" description="Prokaryotic-type class I peptide chain release factors" evidence="6">
    <location>
        <begin position="237"/>
        <end position="253"/>
    </location>
</feature>
<keyword evidence="5" id="KW-0812">Transmembrane</keyword>
<dbReference type="Pfam" id="PF11807">
    <property type="entry name" value="UstYa"/>
    <property type="match status" value="1"/>
</dbReference>
<dbReference type="FunFam" id="3.30.160.20:FF:000070">
    <property type="entry name" value="Related to MRF1-peptide chain release factor, mitochondrial"/>
    <property type="match status" value="1"/>
</dbReference>
<dbReference type="GO" id="GO:0003747">
    <property type="term" value="F:translation release factor activity"/>
    <property type="evidence" value="ECO:0007669"/>
    <property type="project" value="InterPro"/>
</dbReference>
<dbReference type="EMBL" id="QGMH01000016">
    <property type="protein sequence ID" value="TVY29586.1"/>
    <property type="molecule type" value="Genomic_DNA"/>
</dbReference>
<keyword evidence="2" id="KW-0488">Methylation</keyword>
<dbReference type="InterPro" id="IPR000352">
    <property type="entry name" value="Pep_chain_release_fac_I"/>
</dbReference>
<evidence type="ECO:0000256" key="5">
    <source>
        <dbReference type="SAM" id="Phobius"/>
    </source>
</evidence>
<dbReference type="PANTHER" id="PTHR43804:SF7">
    <property type="entry name" value="LD18447P"/>
    <property type="match status" value="1"/>
</dbReference>
<evidence type="ECO:0000256" key="3">
    <source>
        <dbReference type="ARBA" id="ARBA00022917"/>
    </source>
</evidence>
<dbReference type="InterPro" id="IPR045853">
    <property type="entry name" value="Pep_chain_release_fac_I_sf"/>
</dbReference>
<keyword evidence="8" id="KW-1185">Reference proteome</keyword>
<dbReference type="SUPFAM" id="SSF75620">
    <property type="entry name" value="Release factor"/>
    <property type="match status" value="1"/>
</dbReference>
<dbReference type="Pfam" id="PF03462">
    <property type="entry name" value="PCRF"/>
    <property type="match status" value="1"/>
</dbReference>
<evidence type="ECO:0000313" key="8">
    <source>
        <dbReference type="Proteomes" id="UP000431533"/>
    </source>
</evidence>
<dbReference type="RefSeq" id="XP_031008373.1">
    <property type="nucleotide sequence ID" value="XM_031146026.1"/>
</dbReference>
<dbReference type="Gene3D" id="3.30.160.20">
    <property type="match status" value="1"/>
</dbReference>
<protein>
    <submittedName>
        <fullName evidence="7">Peptide chain release factor</fullName>
    </submittedName>
</protein>
<evidence type="ECO:0000259" key="6">
    <source>
        <dbReference type="PROSITE" id="PS00745"/>
    </source>
</evidence>
<reference evidence="7 8" key="1">
    <citation type="submission" date="2018-05" db="EMBL/GenBank/DDBJ databases">
        <title>Genome sequencing and assembly of the regulated plant pathogen Lachnellula willkommii and related sister species for the development of diagnostic species identification markers.</title>
        <authorList>
            <person name="Giroux E."/>
            <person name="Bilodeau G."/>
        </authorList>
    </citation>
    <scope>NUCLEOTIDE SEQUENCE [LARGE SCALE GENOMIC DNA]</scope>
    <source>
        <strain evidence="7 8">CBS 185.66</strain>
    </source>
</reference>
<keyword evidence="5" id="KW-1133">Transmembrane helix</keyword>
<dbReference type="InterPro" id="IPR005139">
    <property type="entry name" value="PCRF"/>
</dbReference>
<dbReference type="Gene3D" id="6.10.140.1950">
    <property type="match status" value="1"/>
</dbReference>
<dbReference type="Pfam" id="PF00472">
    <property type="entry name" value="RF-1"/>
    <property type="match status" value="1"/>
</dbReference>
<dbReference type="GO" id="GO:0032543">
    <property type="term" value="P:mitochondrial translation"/>
    <property type="evidence" value="ECO:0007669"/>
    <property type="project" value="UniProtKB-ARBA"/>
</dbReference>
<dbReference type="GeneID" id="41981237"/>
<sequence length="663" mass="74836">MALEHDRLSEETAEKFDSKIAKRVGELSRVTEALKEWEDTQSSIEELRGLIHDPTTDQELRDLAEDDLAETRTQLEELSQKLAISLTPKHPFEDMPCLMEIRPGAGGGEAAIFANDLLRMYKAYCTRKKMRVSMMKYETADGAGDGTGQAPLSEAILEIESAGAYGQLRSEAGVHRVQRVPATEAKGRVHTSAVSVLVLPSLPSNGNEGQELNQADLTDPESDYYVNPTDVRTDVMRARGAGGQHVNTTDSAVRLTHIPTNTVVAMQDSRSQHQNREKAWQLLRSKLAQARREAREEEVAKVRRSVMGVAQMGRENKVRTYNWQQQRVTDHRSGLTIHHLDDVMEGGDQLDTVIDSVKTWFGEQEMLSLLAEEEETKMKMHNRHLSYIQLQNATMPPSEIYTSVPNDENSKEQPRLRPHTRRLFSFSGSSICVFSCLLTLTLISFGVGFHVGRKWDSWASRKAPWEIKREDGLVDPQVIIGASMYIRAVHQDGADERIVPKKELMFHFPSGYEDEGTEGDELWNHLMPLGSGFLRVPHPRRYAMPRSKKVENDIEEAEIYSVSMTHQLHCLGVIRDIMTKYSKGDKSRFAGAHGYHCLDYIRQAVLCAGDTTLDHAEIEYNADGSELKYGFTGANATHRCRDWESIKEVLIEKRLDNKTGILF</sequence>